<comment type="caution">
    <text evidence="18">The sequence shown here is derived from an EMBL/GenBank/DDBJ whole genome shotgun (WGS) entry which is preliminary data.</text>
</comment>
<dbReference type="GO" id="GO:0004016">
    <property type="term" value="F:adenylate cyclase activity"/>
    <property type="evidence" value="ECO:0007669"/>
    <property type="project" value="UniProtKB-EC"/>
</dbReference>
<dbReference type="SMART" id="SM00044">
    <property type="entry name" value="CYCc"/>
    <property type="match status" value="1"/>
</dbReference>
<dbReference type="Proteomes" id="UP001152320">
    <property type="component" value="Chromosome 15"/>
</dbReference>
<feature type="compositionally biased region" description="Basic and acidic residues" evidence="15">
    <location>
        <begin position="27"/>
        <end position="44"/>
    </location>
</feature>
<keyword evidence="6" id="KW-0479">Metal-binding</keyword>
<evidence type="ECO:0000256" key="15">
    <source>
        <dbReference type="SAM" id="MobiDB-lite"/>
    </source>
</evidence>
<dbReference type="GO" id="GO:0005524">
    <property type="term" value="F:ATP binding"/>
    <property type="evidence" value="ECO:0007669"/>
    <property type="project" value="UniProtKB-KW"/>
</dbReference>
<dbReference type="GO" id="GO:0006171">
    <property type="term" value="P:cAMP biosynthetic process"/>
    <property type="evidence" value="ECO:0007669"/>
    <property type="project" value="UniProtKB-KW"/>
</dbReference>
<keyword evidence="19" id="KW-1185">Reference proteome</keyword>
<reference evidence="18" key="1">
    <citation type="submission" date="2021-10" db="EMBL/GenBank/DDBJ databases">
        <title>Tropical sea cucumber genome reveals ecological adaptation and Cuvierian tubules defense mechanism.</title>
        <authorList>
            <person name="Chen T."/>
        </authorList>
    </citation>
    <scope>NUCLEOTIDE SEQUENCE</scope>
    <source>
        <strain evidence="18">Nanhai2018</strain>
        <tissue evidence="18">Muscle</tissue>
    </source>
</reference>
<comment type="subcellular location">
    <subcellularLocation>
        <location evidence="3">Membrane</location>
        <topology evidence="3">Multi-pass membrane protein</topology>
    </subcellularLocation>
</comment>
<keyword evidence="11" id="KW-0115">cAMP biosynthesis</keyword>
<evidence type="ECO:0000256" key="3">
    <source>
        <dbReference type="ARBA" id="ARBA00004141"/>
    </source>
</evidence>
<keyword evidence="5 16" id="KW-0812">Transmembrane</keyword>
<dbReference type="PROSITE" id="PS00452">
    <property type="entry name" value="GUANYLATE_CYCLASE_1"/>
    <property type="match status" value="1"/>
</dbReference>
<keyword evidence="12 16" id="KW-0472">Membrane</keyword>
<accession>A0A9Q1GYP2</accession>
<comment type="cofactor">
    <cofactor evidence="2">
        <name>Mg(2+)</name>
        <dbReference type="ChEBI" id="CHEBI:18420"/>
    </cofactor>
</comment>
<evidence type="ECO:0000256" key="9">
    <source>
        <dbReference type="ARBA" id="ARBA00022842"/>
    </source>
</evidence>
<feature type="transmembrane region" description="Helical" evidence="16">
    <location>
        <begin position="92"/>
        <end position="112"/>
    </location>
</feature>
<evidence type="ECO:0000256" key="13">
    <source>
        <dbReference type="ARBA" id="ARBA00023239"/>
    </source>
</evidence>
<sequence length="630" mass="70885">MDSATDTEVHFDPSKKPADDAVTLRLNRTESSRSQRRRSSEASKGKRTGCCPKLFERASGSWWNPKFNSPIIEQQFLKNCFSQVRRRFRSSLLYFILVTLAWMIYIPLHILYTGSNLEKCEWERYEIALGCLLAFCLLLLILTATRYYQKCVILSSFVLAFVLCSMLVMFTIFNMTMVESNCNGRVMSSIATFALALETILMTYTVMPISFLRTALMMIVFSVVYETLYFISLQEFCNDMLAWKIITKLFLHTCVHVMGTHIFFMSQVRTRSTFMKIGEAIVARRQHKKEKQVKESTIHALMPSMIAKELLSKSETEGGRQQAIFRPFYMNRMEDVSILFADIAGFTQMSANKSAETLVGLLNNLFGRFDILCTKNKCEKICTLGDCYYCVSGCPEARTDHATCCVKMGLSMIEAIKDFCKEKGEKVNMRVGVHTGTVLCGIIGNRRFKFDVWSNDVTIANKMEASGEPGKVHVSAETAKFLGDQFLLEESPAEKRPLLLGMKTYFIMCKNDTIKTSNHSGTPTSVHKVGITINSNDNVDSESANSDPAAIRDGTTNQTNKPLLSAEENKVPSENNTPQEVSLLTSSHLADGTIVSMLPPLVYPSPLASFFSIPSSDRSAIRMKPFSIFK</sequence>
<evidence type="ECO:0000256" key="5">
    <source>
        <dbReference type="ARBA" id="ARBA00022692"/>
    </source>
</evidence>
<evidence type="ECO:0000256" key="6">
    <source>
        <dbReference type="ARBA" id="ARBA00022723"/>
    </source>
</evidence>
<evidence type="ECO:0000256" key="1">
    <source>
        <dbReference type="ARBA" id="ARBA00001593"/>
    </source>
</evidence>
<dbReference type="PANTHER" id="PTHR45627">
    <property type="entry name" value="ADENYLATE CYCLASE TYPE 1"/>
    <property type="match status" value="1"/>
</dbReference>
<dbReference type="Pfam" id="PF00211">
    <property type="entry name" value="Guanylate_cyc"/>
    <property type="match status" value="1"/>
</dbReference>
<dbReference type="InterPro" id="IPR001054">
    <property type="entry name" value="A/G_cyclase"/>
</dbReference>
<dbReference type="CDD" id="cd07302">
    <property type="entry name" value="CHD"/>
    <property type="match status" value="1"/>
</dbReference>
<feature type="compositionally biased region" description="Basic and acidic residues" evidence="15">
    <location>
        <begin position="7"/>
        <end position="19"/>
    </location>
</feature>
<evidence type="ECO:0000313" key="19">
    <source>
        <dbReference type="Proteomes" id="UP001152320"/>
    </source>
</evidence>
<comment type="catalytic activity">
    <reaction evidence="1">
        <text>ATP = 3',5'-cyclic AMP + diphosphate</text>
        <dbReference type="Rhea" id="RHEA:15389"/>
        <dbReference type="ChEBI" id="CHEBI:30616"/>
        <dbReference type="ChEBI" id="CHEBI:33019"/>
        <dbReference type="ChEBI" id="CHEBI:58165"/>
        <dbReference type="EC" id="4.6.1.1"/>
    </reaction>
</comment>
<dbReference type="PROSITE" id="PS50125">
    <property type="entry name" value="GUANYLATE_CYCLASE_2"/>
    <property type="match status" value="1"/>
</dbReference>
<proteinExistence type="inferred from homology"/>
<feature type="region of interest" description="Disordered" evidence="15">
    <location>
        <begin position="536"/>
        <end position="560"/>
    </location>
</feature>
<dbReference type="GO" id="GO:0007189">
    <property type="term" value="P:adenylate cyclase-activating G protein-coupled receptor signaling pathway"/>
    <property type="evidence" value="ECO:0007669"/>
    <property type="project" value="TreeGrafter"/>
</dbReference>
<protein>
    <recommendedName>
        <fullName evidence="4">adenylate cyclase</fullName>
        <ecNumber evidence="4">4.6.1.1</ecNumber>
    </recommendedName>
</protein>
<evidence type="ECO:0000259" key="17">
    <source>
        <dbReference type="PROSITE" id="PS50125"/>
    </source>
</evidence>
<name>A0A9Q1GYP2_HOLLE</name>
<evidence type="ECO:0000256" key="4">
    <source>
        <dbReference type="ARBA" id="ARBA00012201"/>
    </source>
</evidence>
<dbReference type="Gene3D" id="3.30.70.1230">
    <property type="entry name" value="Nucleotide cyclase"/>
    <property type="match status" value="1"/>
</dbReference>
<feature type="domain" description="Guanylate cyclase" evidence="17">
    <location>
        <begin position="337"/>
        <end position="464"/>
    </location>
</feature>
<evidence type="ECO:0000256" key="10">
    <source>
        <dbReference type="ARBA" id="ARBA00022989"/>
    </source>
</evidence>
<feature type="region of interest" description="Disordered" evidence="15">
    <location>
        <begin position="1"/>
        <end position="49"/>
    </location>
</feature>
<dbReference type="OrthoDB" id="10035433at2759"/>
<keyword evidence="7" id="KW-0547">Nucleotide-binding</keyword>
<dbReference type="PANTHER" id="PTHR45627:SF8">
    <property type="entry name" value="ADENYLATE CYCLASE TYPE 9"/>
    <property type="match status" value="1"/>
</dbReference>
<dbReference type="SUPFAM" id="SSF55073">
    <property type="entry name" value="Nucleotide cyclase"/>
    <property type="match status" value="1"/>
</dbReference>
<dbReference type="GO" id="GO:0035556">
    <property type="term" value="P:intracellular signal transduction"/>
    <property type="evidence" value="ECO:0007669"/>
    <property type="project" value="InterPro"/>
</dbReference>
<feature type="transmembrane region" description="Helical" evidence="16">
    <location>
        <begin position="214"/>
        <end position="233"/>
    </location>
</feature>
<evidence type="ECO:0000256" key="2">
    <source>
        <dbReference type="ARBA" id="ARBA00001946"/>
    </source>
</evidence>
<dbReference type="InterPro" id="IPR018297">
    <property type="entry name" value="A/G_cyclase_CS"/>
</dbReference>
<keyword evidence="10 16" id="KW-1133">Transmembrane helix</keyword>
<organism evidence="18 19">
    <name type="scientific">Holothuria leucospilota</name>
    <name type="common">Black long sea cucumber</name>
    <name type="synonym">Mertensiothuria leucospilota</name>
    <dbReference type="NCBI Taxonomy" id="206669"/>
    <lineage>
        <taxon>Eukaryota</taxon>
        <taxon>Metazoa</taxon>
        <taxon>Echinodermata</taxon>
        <taxon>Eleutherozoa</taxon>
        <taxon>Echinozoa</taxon>
        <taxon>Holothuroidea</taxon>
        <taxon>Aspidochirotacea</taxon>
        <taxon>Aspidochirotida</taxon>
        <taxon>Holothuriidae</taxon>
        <taxon>Holothuria</taxon>
    </lineage>
</organism>
<dbReference type="GO" id="GO:0046872">
    <property type="term" value="F:metal ion binding"/>
    <property type="evidence" value="ECO:0007669"/>
    <property type="project" value="UniProtKB-KW"/>
</dbReference>
<feature type="transmembrane region" description="Helical" evidence="16">
    <location>
        <begin position="245"/>
        <end position="266"/>
    </location>
</feature>
<feature type="transmembrane region" description="Helical" evidence="16">
    <location>
        <begin position="124"/>
        <end position="144"/>
    </location>
</feature>
<dbReference type="EMBL" id="JAIZAY010000015">
    <property type="protein sequence ID" value="KAJ8027778.1"/>
    <property type="molecule type" value="Genomic_DNA"/>
</dbReference>
<dbReference type="FunFam" id="3.30.70.1230:FF:000014">
    <property type="entry name" value="adenylate cyclase type 9"/>
    <property type="match status" value="1"/>
</dbReference>
<evidence type="ECO:0000256" key="16">
    <source>
        <dbReference type="SAM" id="Phobius"/>
    </source>
</evidence>
<evidence type="ECO:0000256" key="12">
    <source>
        <dbReference type="ARBA" id="ARBA00023136"/>
    </source>
</evidence>
<dbReference type="GO" id="GO:0005886">
    <property type="term" value="C:plasma membrane"/>
    <property type="evidence" value="ECO:0007669"/>
    <property type="project" value="TreeGrafter"/>
</dbReference>
<keyword evidence="9" id="KW-0460">Magnesium</keyword>
<dbReference type="InterPro" id="IPR029787">
    <property type="entry name" value="Nucleotide_cyclase"/>
</dbReference>
<dbReference type="EC" id="4.6.1.1" evidence="4"/>
<keyword evidence="13 14" id="KW-0456">Lyase</keyword>
<evidence type="ECO:0000256" key="8">
    <source>
        <dbReference type="ARBA" id="ARBA00022840"/>
    </source>
</evidence>
<feature type="transmembrane region" description="Helical" evidence="16">
    <location>
        <begin position="151"/>
        <end position="174"/>
    </location>
</feature>
<gene>
    <name evidence="18" type="ORF">HOLleu_29828</name>
</gene>
<feature type="compositionally biased region" description="Polar residues" evidence="15">
    <location>
        <begin position="536"/>
        <end position="546"/>
    </location>
</feature>
<evidence type="ECO:0000313" key="18">
    <source>
        <dbReference type="EMBL" id="KAJ8027778.1"/>
    </source>
</evidence>
<dbReference type="AlphaFoldDB" id="A0A9Q1GYP2"/>
<evidence type="ECO:0000256" key="7">
    <source>
        <dbReference type="ARBA" id="ARBA00022741"/>
    </source>
</evidence>
<comment type="similarity">
    <text evidence="14">Belongs to the adenylyl cyclase class-4/guanylyl cyclase family.</text>
</comment>
<keyword evidence="8" id="KW-0067">ATP-binding</keyword>
<evidence type="ECO:0000256" key="11">
    <source>
        <dbReference type="ARBA" id="ARBA00022998"/>
    </source>
</evidence>
<evidence type="ECO:0000256" key="14">
    <source>
        <dbReference type="RuleBase" id="RU000405"/>
    </source>
</evidence>